<feature type="compositionally biased region" description="Low complexity" evidence="1">
    <location>
        <begin position="198"/>
        <end position="213"/>
    </location>
</feature>
<gene>
    <name evidence="2" type="primary">lptC</name>
    <name evidence="2" type="ORF">H9816_06095</name>
</gene>
<sequence length="213" mass="23898">MNGLRRHIEKGVAFLMIVGNAALFFACRPEKKSEPVNPEMLVTMRTEDLTMVVSRNGLKSYYFETPLREQFGEARDPYDRYPEGIFVQTYQDSTEVVESTLRADRAIYYSKRDLWMASGNVVASGSGNTLYTDQLFWDAKTDRVYSNVKVRVEDANGIHFGEGIESNKGLESWVFHEYEGTMAIDTTPYTGGGQEQTEAPASDSAAEPAKTAE</sequence>
<comment type="caution">
    <text evidence="2">The sequence shown here is derived from an EMBL/GenBank/DDBJ whole genome shotgun (WGS) entry which is preliminary data.</text>
</comment>
<protein>
    <submittedName>
        <fullName evidence="2">LPS export ABC transporter periplasmic protein LptC</fullName>
    </submittedName>
</protein>
<dbReference type="InterPro" id="IPR010664">
    <property type="entry name" value="LipoPS_assembly_LptC-rel"/>
</dbReference>
<dbReference type="Proteomes" id="UP000824014">
    <property type="component" value="Unassembled WGS sequence"/>
</dbReference>
<accession>A0A9D2ILG3</accession>
<proteinExistence type="predicted"/>
<reference evidence="2" key="1">
    <citation type="journal article" date="2021" name="PeerJ">
        <title>Extensive microbial diversity within the chicken gut microbiome revealed by metagenomics and culture.</title>
        <authorList>
            <person name="Gilroy R."/>
            <person name="Ravi A."/>
            <person name="Getino M."/>
            <person name="Pursley I."/>
            <person name="Horton D.L."/>
            <person name="Alikhan N.F."/>
            <person name="Baker D."/>
            <person name="Gharbi K."/>
            <person name="Hall N."/>
            <person name="Watson M."/>
            <person name="Adriaenssens E.M."/>
            <person name="Foster-Nyarko E."/>
            <person name="Jarju S."/>
            <person name="Secka A."/>
            <person name="Antonio M."/>
            <person name="Oren A."/>
            <person name="Chaudhuri R.R."/>
            <person name="La Ragione R."/>
            <person name="Hildebrand F."/>
            <person name="Pallen M.J."/>
        </authorList>
    </citation>
    <scope>NUCLEOTIDE SEQUENCE</scope>
    <source>
        <strain evidence="2">ChiHjej11B10-19426</strain>
    </source>
</reference>
<evidence type="ECO:0000256" key="1">
    <source>
        <dbReference type="SAM" id="MobiDB-lite"/>
    </source>
</evidence>
<dbReference type="AlphaFoldDB" id="A0A9D2ILG3"/>
<dbReference type="EMBL" id="DXCC01000020">
    <property type="protein sequence ID" value="HIZ15463.1"/>
    <property type="molecule type" value="Genomic_DNA"/>
</dbReference>
<dbReference type="Gene3D" id="2.60.450.10">
    <property type="entry name" value="Lipopolysaccharide (LPS) transport protein A like domain"/>
    <property type="match status" value="1"/>
</dbReference>
<evidence type="ECO:0000313" key="2">
    <source>
        <dbReference type="EMBL" id="HIZ15463.1"/>
    </source>
</evidence>
<reference evidence="2" key="2">
    <citation type="submission" date="2021-04" db="EMBL/GenBank/DDBJ databases">
        <authorList>
            <person name="Gilroy R."/>
        </authorList>
    </citation>
    <scope>NUCLEOTIDE SEQUENCE</scope>
    <source>
        <strain evidence="2">ChiHjej11B10-19426</strain>
    </source>
</reference>
<name>A0A9D2ILG3_9BACT</name>
<dbReference type="PROSITE" id="PS51257">
    <property type="entry name" value="PROKAR_LIPOPROTEIN"/>
    <property type="match status" value="1"/>
</dbReference>
<organism evidence="2 3">
    <name type="scientific">Candidatus Tidjanibacter faecipullorum</name>
    <dbReference type="NCBI Taxonomy" id="2838766"/>
    <lineage>
        <taxon>Bacteria</taxon>
        <taxon>Pseudomonadati</taxon>
        <taxon>Bacteroidota</taxon>
        <taxon>Bacteroidia</taxon>
        <taxon>Bacteroidales</taxon>
        <taxon>Rikenellaceae</taxon>
        <taxon>Tidjanibacter</taxon>
    </lineage>
</organism>
<evidence type="ECO:0000313" key="3">
    <source>
        <dbReference type="Proteomes" id="UP000824014"/>
    </source>
</evidence>
<dbReference type="Pfam" id="PF06835">
    <property type="entry name" value="LptC"/>
    <property type="match status" value="1"/>
</dbReference>
<feature type="region of interest" description="Disordered" evidence="1">
    <location>
        <begin position="186"/>
        <end position="213"/>
    </location>
</feature>